<dbReference type="PROSITE" id="PS51318">
    <property type="entry name" value="TAT"/>
    <property type="match status" value="1"/>
</dbReference>
<dbReference type="InterPro" id="IPR056948">
    <property type="entry name" value="PNGaseA_N"/>
</dbReference>
<feature type="chain" id="PRO_5044331437" description="Peptide N-acetyl-beta-D-glucosaminyl asparaginase amidase A N-terminal domain-containing protein" evidence="1">
    <location>
        <begin position="34"/>
        <end position="546"/>
    </location>
</feature>
<evidence type="ECO:0000259" key="2">
    <source>
        <dbReference type="Pfam" id="PF12222"/>
    </source>
</evidence>
<evidence type="ECO:0000313" key="3">
    <source>
        <dbReference type="EMBL" id="BFP44474.1"/>
    </source>
</evidence>
<proteinExistence type="predicted"/>
<feature type="domain" description="Peptide N-acetyl-beta-D-glucosaminyl asparaginase amidase A N-terminal" evidence="2">
    <location>
        <begin position="55"/>
        <end position="344"/>
    </location>
</feature>
<accession>A0AB33JT41</accession>
<dbReference type="PANTHER" id="PTHR31104">
    <property type="entry name" value="PEPTIDE-N4-(N-ACETYL-BETA-GLUCOSAMINYL)ASPARAGINE AMIDASE A PROTEIN"/>
    <property type="match status" value="1"/>
</dbReference>
<organism evidence="3">
    <name type="scientific">Kitasatospora sp. CMC57</name>
    <dbReference type="NCBI Taxonomy" id="3231513"/>
    <lineage>
        <taxon>Bacteria</taxon>
        <taxon>Bacillati</taxon>
        <taxon>Actinomycetota</taxon>
        <taxon>Actinomycetes</taxon>
        <taxon>Kitasatosporales</taxon>
        <taxon>Streptomycetaceae</taxon>
        <taxon>Kitasatospora</taxon>
    </lineage>
</organism>
<name>A0AB33JT41_9ACTN</name>
<reference evidence="3" key="1">
    <citation type="submission" date="2024-07" db="EMBL/GenBank/DDBJ databases">
        <title>Complete genome sequences of cellulolytic bacteria, Kitasatospora sp. CMC57 and Streptomyces sp. CMC78, isolated from Japanese agricultural soil.</title>
        <authorList>
            <person name="Hashimoto T."/>
            <person name="Ito M."/>
            <person name="Iwamoto M."/>
            <person name="Fukahori D."/>
            <person name="Shoda T."/>
            <person name="Sakoda M."/>
            <person name="Morohoshi T."/>
            <person name="Mitsuboshi M."/>
            <person name="Nishizawa T."/>
        </authorList>
    </citation>
    <scope>NUCLEOTIDE SEQUENCE</scope>
    <source>
        <strain evidence="3">CMC57</strain>
    </source>
</reference>
<dbReference type="AlphaFoldDB" id="A0AB33JT41"/>
<keyword evidence="1" id="KW-0732">Signal</keyword>
<evidence type="ECO:0000256" key="1">
    <source>
        <dbReference type="SAM" id="SignalP"/>
    </source>
</evidence>
<gene>
    <name evidence="3" type="ORF">KCMC57_08420</name>
</gene>
<dbReference type="InterPro" id="IPR021102">
    <property type="entry name" value="PNGase_A"/>
</dbReference>
<dbReference type="EMBL" id="AP035881">
    <property type="protein sequence ID" value="BFP44474.1"/>
    <property type="molecule type" value="Genomic_DNA"/>
</dbReference>
<feature type="signal peptide" evidence="1">
    <location>
        <begin position="1"/>
        <end position="33"/>
    </location>
</feature>
<dbReference type="InterPro" id="IPR006311">
    <property type="entry name" value="TAT_signal"/>
</dbReference>
<sequence>MSARPVLRRAARALGAAVLALAAVLAGGAPAQADFGSDYHDPVSAAQPLTRPDTRSCSVEVMHERAFRNGYGNPADTPYAGSLTPPADCAGPWSKVVLDLHGSVAGRQFDRLFTVRVGGVEVLMSSTPEPSQDGIEWKVERDVTRYAPLLTGAQPFEFDLPNVTDATYTGVFVISATFTFYTTSPRWPAARTADRVLTGGGFTLDQAHPGSTRDFTFPQNLESLTAEVYARGGGACEEFAYASAPEEFVQANPGRGYCGQGPFRELRIAVDGRVAGAVWPYPVIYTGGWDPLLWRPTPGIFAFDLPAYQVDLTPYVGLLLDGRPHAVSLTVNAAERQSNDSWTGQLNLFAGVDHGSARTSGALTRHQVAPEAAVRTDLTDLGGSGDWTVTAARHDLAEGWVQTSHGRVTTESRTDRTFRSAQQLRDAGNALTLHNLTDQSWTSTRRGGGPQLVSTVRESAPLDVDYRYTADAAGNTDQRTAMVLGHHRTETTGGLRSTVDHTYAPTAHRHSGDSTVRTADSVETFRSTGPGGPYARTITTRDGWPV</sequence>
<dbReference type="RefSeq" id="WP_407987063.1">
    <property type="nucleotide sequence ID" value="NZ_AP035881.2"/>
</dbReference>
<dbReference type="Pfam" id="PF12222">
    <property type="entry name" value="PNGaseA"/>
    <property type="match status" value="1"/>
</dbReference>
<protein>
    <recommendedName>
        <fullName evidence="2">Peptide N-acetyl-beta-D-glucosaminyl asparaginase amidase A N-terminal domain-containing protein</fullName>
    </recommendedName>
</protein>